<accession>A0A1Y1I3I9</accession>
<sequence>MENVNLVRQIIAKLPPREILRTSLTSKTFHEAAVHHDKATVNAIYEEAPANGPLVRNLQAKRNAVGLSRAKQKSNICTSKDVISVVAYALLRRMGAGGDEEDGRKQIGWAVDYLGRLRTHPSFRDFLIREKMEDKASAVVRASKAFHAALDRFPDAGSREMPPESLLLAMQLHRSTNSGVRQMVDEALKPTATNPLSTLIAATKRVIGFRTIDSRSAESSLRLSAFAKDLLNRMGADEGAKAFLLSQAMECLRNIVISPSFESTIIREAMDGKASELLQTSHGIDFCMNYVFVLSGALPSLEWQVETARKRIPAEHEDGSRVRAEVLSMGSSAPVSVTFYEEPGMYASEGHGQCGYGTDVTGDTDFNRLSLYPLHVATGNLEFLGGCGACGTLSHDGKARSYVVTDVTDVKDDLDRQGSSWPPYGSHIDMMGTEFDFFQTLPRNGGQLDFSKGGIFTGNWTRVPCETLGSPNYPDVPGGKYVVRTQAYNRYAKALVVSRMHGVGQITNVDFMTRNGNFFPGRRVDGWGAWYTPGQDLSGQGGVGVRITMADGSVVELADYPLPDFMFWETGNVYMV</sequence>
<dbReference type="InterPro" id="IPR001810">
    <property type="entry name" value="F-box_dom"/>
</dbReference>
<feature type="domain" description="Expansin-like EG45" evidence="1">
    <location>
        <begin position="351"/>
        <end position="470"/>
    </location>
</feature>
<dbReference type="EMBL" id="DF237168">
    <property type="protein sequence ID" value="GAQ85053.1"/>
    <property type="molecule type" value="Genomic_DNA"/>
</dbReference>
<dbReference type="OrthoDB" id="5823761at2759"/>
<organism evidence="2 3">
    <name type="scientific">Klebsormidium nitens</name>
    <name type="common">Green alga</name>
    <name type="synonym">Ulothrix nitens</name>
    <dbReference type="NCBI Taxonomy" id="105231"/>
    <lineage>
        <taxon>Eukaryota</taxon>
        <taxon>Viridiplantae</taxon>
        <taxon>Streptophyta</taxon>
        <taxon>Klebsormidiophyceae</taxon>
        <taxon>Klebsormidiales</taxon>
        <taxon>Klebsormidiaceae</taxon>
        <taxon>Klebsormidium</taxon>
    </lineage>
</organism>
<protein>
    <recommendedName>
        <fullName evidence="1">Expansin-like EG45 domain-containing protein</fullName>
    </recommendedName>
</protein>
<evidence type="ECO:0000259" key="1">
    <source>
        <dbReference type="PROSITE" id="PS50842"/>
    </source>
</evidence>
<dbReference type="PROSITE" id="PS50842">
    <property type="entry name" value="EXPANSIN_EG45"/>
    <property type="match status" value="1"/>
</dbReference>
<name>A0A1Y1I3I9_KLENI</name>
<reference evidence="2 3" key="1">
    <citation type="journal article" date="2014" name="Nat. Commun.">
        <title>Klebsormidium flaccidum genome reveals primary factors for plant terrestrial adaptation.</title>
        <authorList>
            <person name="Hori K."/>
            <person name="Maruyama F."/>
            <person name="Fujisawa T."/>
            <person name="Togashi T."/>
            <person name="Yamamoto N."/>
            <person name="Seo M."/>
            <person name="Sato S."/>
            <person name="Yamada T."/>
            <person name="Mori H."/>
            <person name="Tajima N."/>
            <person name="Moriyama T."/>
            <person name="Ikeuchi M."/>
            <person name="Watanabe M."/>
            <person name="Wada H."/>
            <person name="Kobayashi K."/>
            <person name="Saito M."/>
            <person name="Masuda T."/>
            <person name="Sasaki-Sekimoto Y."/>
            <person name="Mashiguchi K."/>
            <person name="Awai K."/>
            <person name="Shimojima M."/>
            <person name="Masuda S."/>
            <person name="Iwai M."/>
            <person name="Nobusawa T."/>
            <person name="Narise T."/>
            <person name="Kondo S."/>
            <person name="Saito H."/>
            <person name="Sato R."/>
            <person name="Murakawa M."/>
            <person name="Ihara Y."/>
            <person name="Oshima-Yamada Y."/>
            <person name="Ohtaka K."/>
            <person name="Satoh M."/>
            <person name="Sonobe K."/>
            <person name="Ishii M."/>
            <person name="Ohtani R."/>
            <person name="Kanamori-Sato M."/>
            <person name="Honoki R."/>
            <person name="Miyazaki D."/>
            <person name="Mochizuki H."/>
            <person name="Umetsu J."/>
            <person name="Higashi K."/>
            <person name="Shibata D."/>
            <person name="Kamiya Y."/>
            <person name="Sato N."/>
            <person name="Nakamura Y."/>
            <person name="Tabata S."/>
            <person name="Ida S."/>
            <person name="Kurokawa K."/>
            <person name="Ohta H."/>
        </authorList>
    </citation>
    <scope>NUCLEOTIDE SEQUENCE [LARGE SCALE GENOMIC DNA]</scope>
    <source>
        <strain evidence="2 3">NIES-2285</strain>
    </source>
</reference>
<dbReference type="AlphaFoldDB" id="A0A1Y1I3I9"/>
<dbReference type="InterPro" id="IPR007112">
    <property type="entry name" value="Expansin/allergen_DPBB_dom"/>
</dbReference>
<evidence type="ECO:0000313" key="2">
    <source>
        <dbReference type="EMBL" id="GAQ85053.1"/>
    </source>
</evidence>
<proteinExistence type="predicted"/>
<dbReference type="Pfam" id="PF00646">
    <property type="entry name" value="F-box"/>
    <property type="match status" value="1"/>
</dbReference>
<keyword evidence="3" id="KW-1185">Reference proteome</keyword>
<dbReference type="SUPFAM" id="SSF50685">
    <property type="entry name" value="Barwin-like endoglucanases"/>
    <property type="match status" value="1"/>
</dbReference>
<evidence type="ECO:0000313" key="3">
    <source>
        <dbReference type="Proteomes" id="UP000054558"/>
    </source>
</evidence>
<gene>
    <name evidence="2" type="ORF">KFL_002190070</name>
</gene>
<dbReference type="InterPro" id="IPR036908">
    <property type="entry name" value="RlpA-like_sf"/>
</dbReference>
<dbReference type="Proteomes" id="UP000054558">
    <property type="component" value="Unassembled WGS sequence"/>
</dbReference>